<dbReference type="GO" id="GO:0006355">
    <property type="term" value="P:regulation of DNA-templated transcription"/>
    <property type="evidence" value="ECO:0007669"/>
    <property type="project" value="InterPro"/>
</dbReference>
<dbReference type="InterPro" id="IPR040221">
    <property type="entry name" value="CDCA7/CDA7L"/>
</dbReference>
<dbReference type="Proteomes" id="UP001174909">
    <property type="component" value="Unassembled WGS sequence"/>
</dbReference>
<evidence type="ECO:0000256" key="7">
    <source>
        <dbReference type="ARBA" id="ARBA00023015"/>
    </source>
</evidence>
<keyword evidence="3" id="KW-0963">Cytoplasm</keyword>
<dbReference type="Pfam" id="PF10497">
    <property type="entry name" value="zf-4CXXC_R1"/>
    <property type="match status" value="1"/>
</dbReference>
<feature type="region of interest" description="Disordered" evidence="10">
    <location>
        <begin position="1"/>
        <end position="38"/>
    </location>
</feature>
<feature type="compositionally biased region" description="Basic residues" evidence="10">
    <location>
        <begin position="1"/>
        <end position="11"/>
    </location>
</feature>
<keyword evidence="8" id="KW-0804">Transcription</keyword>
<evidence type="ECO:0000256" key="1">
    <source>
        <dbReference type="ARBA" id="ARBA00004123"/>
    </source>
</evidence>
<gene>
    <name evidence="12" type="ORF">GBAR_LOCUS22820</name>
</gene>
<dbReference type="GO" id="GO:0005737">
    <property type="term" value="C:cytoplasm"/>
    <property type="evidence" value="ECO:0007669"/>
    <property type="project" value="UniProtKB-SubCell"/>
</dbReference>
<proteinExistence type="predicted"/>
<dbReference type="PANTHER" id="PTHR31169:SF8">
    <property type="entry name" value="ZINC-FINGER DOMAIN OF MONOAMINE-OXIDASE A REPRESSOR R1 PROTEIN"/>
    <property type="match status" value="1"/>
</dbReference>
<keyword evidence="12" id="KW-0132">Cell division</keyword>
<evidence type="ECO:0000313" key="12">
    <source>
        <dbReference type="EMBL" id="CAI8041060.1"/>
    </source>
</evidence>
<protein>
    <submittedName>
        <fullName evidence="12">Cell division cycle-associated 7-like protein</fullName>
    </submittedName>
</protein>
<dbReference type="AlphaFoldDB" id="A0AA35T3F2"/>
<organism evidence="12 13">
    <name type="scientific">Geodia barretti</name>
    <name type="common">Barrett's horny sponge</name>
    <dbReference type="NCBI Taxonomy" id="519541"/>
    <lineage>
        <taxon>Eukaryota</taxon>
        <taxon>Metazoa</taxon>
        <taxon>Porifera</taxon>
        <taxon>Demospongiae</taxon>
        <taxon>Heteroscleromorpha</taxon>
        <taxon>Tetractinellida</taxon>
        <taxon>Astrophorina</taxon>
        <taxon>Geodiidae</taxon>
        <taxon>Geodia</taxon>
    </lineage>
</organism>
<evidence type="ECO:0000256" key="5">
    <source>
        <dbReference type="ARBA" id="ARBA00022553"/>
    </source>
</evidence>
<evidence type="ECO:0000256" key="2">
    <source>
        <dbReference type="ARBA" id="ARBA00004496"/>
    </source>
</evidence>
<evidence type="ECO:0000313" key="13">
    <source>
        <dbReference type="Proteomes" id="UP001174909"/>
    </source>
</evidence>
<keyword evidence="12" id="KW-0131">Cell cycle</keyword>
<name>A0AA35T3F2_GEOBA</name>
<keyword evidence="13" id="KW-1185">Reference proteome</keyword>
<keyword evidence="6" id="KW-0832">Ubl conjugation</keyword>
<dbReference type="PANTHER" id="PTHR31169">
    <property type="entry name" value="OS05G0300700 PROTEIN"/>
    <property type="match status" value="1"/>
</dbReference>
<comment type="subcellular location">
    <subcellularLocation>
        <location evidence="2">Cytoplasm</location>
    </subcellularLocation>
    <subcellularLocation>
        <location evidence="1">Nucleus</location>
    </subcellularLocation>
</comment>
<evidence type="ECO:0000256" key="3">
    <source>
        <dbReference type="ARBA" id="ARBA00022490"/>
    </source>
</evidence>
<evidence type="ECO:0000256" key="8">
    <source>
        <dbReference type="ARBA" id="ARBA00023163"/>
    </source>
</evidence>
<feature type="compositionally biased region" description="Polar residues" evidence="10">
    <location>
        <begin position="24"/>
        <end position="33"/>
    </location>
</feature>
<evidence type="ECO:0000256" key="9">
    <source>
        <dbReference type="ARBA" id="ARBA00023242"/>
    </source>
</evidence>
<dbReference type="EMBL" id="CASHTH010003161">
    <property type="protein sequence ID" value="CAI8041060.1"/>
    <property type="molecule type" value="Genomic_DNA"/>
</dbReference>
<evidence type="ECO:0000256" key="6">
    <source>
        <dbReference type="ARBA" id="ARBA00022843"/>
    </source>
</evidence>
<comment type="caution">
    <text evidence="12">The sequence shown here is derived from an EMBL/GenBank/DDBJ whole genome shotgun (WGS) entry which is preliminary data.</text>
</comment>
<reference evidence="12" key="1">
    <citation type="submission" date="2023-03" db="EMBL/GenBank/DDBJ databases">
        <authorList>
            <person name="Steffen K."/>
            <person name="Cardenas P."/>
        </authorList>
    </citation>
    <scope>NUCLEOTIDE SEQUENCE</scope>
</reference>
<accession>A0AA35T3F2</accession>
<feature type="domain" description="Zinc-finger" evidence="11">
    <location>
        <begin position="91"/>
        <end position="189"/>
    </location>
</feature>
<dbReference type="InterPro" id="IPR018866">
    <property type="entry name" value="Znf-4CXXC_R1"/>
</dbReference>
<dbReference type="GO" id="GO:0005634">
    <property type="term" value="C:nucleus"/>
    <property type="evidence" value="ECO:0007669"/>
    <property type="project" value="UniProtKB-SubCell"/>
</dbReference>
<keyword evidence="9" id="KW-0539">Nucleus</keyword>
<evidence type="ECO:0000256" key="10">
    <source>
        <dbReference type="SAM" id="MobiDB-lite"/>
    </source>
</evidence>
<evidence type="ECO:0000256" key="4">
    <source>
        <dbReference type="ARBA" id="ARBA00022499"/>
    </source>
</evidence>
<evidence type="ECO:0000259" key="11">
    <source>
        <dbReference type="Pfam" id="PF10497"/>
    </source>
</evidence>
<keyword evidence="5" id="KW-0597">Phosphoprotein</keyword>
<keyword evidence="4" id="KW-1017">Isopeptide bond</keyword>
<keyword evidence="7" id="KW-0805">Transcription regulation</keyword>
<sequence length="196" mass="22432">MPRRNPLRKSRATNGTADLRPVTRSMTKVSSGEASLIDGVEDEQELRKVAIRSRKRRHSEEEPVEIELDHNPVCYKSKINKVAIKTTDKVYDRINGTTCHQCRQKTTDTKTVCHNRNCRGVRGQFCGPCLLNRYGEDIREALVQDTWVCPPCRRVCNCSFCLPKRGKPPTGIMIHEARDAGFDSVLEYLEKSNYDY</sequence>
<dbReference type="GO" id="GO:0051301">
    <property type="term" value="P:cell division"/>
    <property type="evidence" value="ECO:0007669"/>
    <property type="project" value="UniProtKB-KW"/>
</dbReference>